<dbReference type="EMBL" id="KZ857642">
    <property type="protein sequence ID" value="RDX39814.1"/>
    <property type="molecule type" value="Genomic_DNA"/>
</dbReference>
<evidence type="ECO:0000256" key="4">
    <source>
        <dbReference type="ARBA" id="ARBA00022833"/>
    </source>
</evidence>
<dbReference type="Proteomes" id="UP000256964">
    <property type="component" value="Unassembled WGS sequence"/>
</dbReference>
<protein>
    <submittedName>
        <fullName evidence="6">Uncharacterized protein</fullName>
    </submittedName>
</protein>
<evidence type="ECO:0000256" key="1">
    <source>
        <dbReference type="ARBA" id="ARBA00004123"/>
    </source>
</evidence>
<organism evidence="6 7">
    <name type="scientific">Lentinus brumalis</name>
    <dbReference type="NCBI Taxonomy" id="2498619"/>
    <lineage>
        <taxon>Eukaryota</taxon>
        <taxon>Fungi</taxon>
        <taxon>Dikarya</taxon>
        <taxon>Basidiomycota</taxon>
        <taxon>Agaricomycotina</taxon>
        <taxon>Agaricomycetes</taxon>
        <taxon>Polyporales</taxon>
        <taxon>Polyporaceae</taxon>
        <taxon>Lentinus</taxon>
    </lineage>
</organism>
<dbReference type="GO" id="GO:0008270">
    <property type="term" value="F:zinc ion binding"/>
    <property type="evidence" value="ECO:0007669"/>
    <property type="project" value="UniProtKB-KW"/>
</dbReference>
<dbReference type="AlphaFoldDB" id="A0A371CHS0"/>
<gene>
    <name evidence="6" type="ORF">OH76DRAFT_1367189</name>
</gene>
<dbReference type="InterPro" id="IPR012337">
    <property type="entry name" value="RNaseH-like_sf"/>
</dbReference>
<keyword evidence="7" id="KW-1185">Reference proteome</keyword>
<reference evidence="6 7" key="1">
    <citation type="journal article" date="2018" name="Biotechnol. Biofuels">
        <title>Integrative visual omics of the white-rot fungus Polyporus brumalis exposes the biotechnological potential of its oxidative enzymes for delignifying raw plant biomass.</title>
        <authorList>
            <person name="Miyauchi S."/>
            <person name="Rancon A."/>
            <person name="Drula E."/>
            <person name="Hage H."/>
            <person name="Chaduli D."/>
            <person name="Favel A."/>
            <person name="Grisel S."/>
            <person name="Henrissat B."/>
            <person name="Herpoel-Gimbert I."/>
            <person name="Ruiz-Duenas F.J."/>
            <person name="Chevret D."/>
            <person name="Hainaut M."/>
            <person name="Lin J."/>
            <person name="Wang M."/>
            <person name="Pangilinan J."/>
            <person name="Lipzen A."/>
            <person name="Lesage-Meessen L."/>
            <person name="Navarro D."/>
            <person name="Riley R."/>
            <person name="Grigoriev I.V."/>
            <person name="Zhou S."/>
            <person name="Raouche S."/>
            <person name="Rosso M.N."/>
        </authorList>
    </citation>
    <scope>NUCLEOTIDE SEQUENCE [LARGE SCALE GENOMIC DNA]</scope>
    <source>
        <strain evidence="6 7">BRFM 1820</strain>
    </source>
</reference>
<keyword evidence="4" id="KW-0862">Zinc</keyword>
<evidence type="ECO:0000256" key="2">
    <source>
        <dbReference type="ARBA" id="ARBA00022723"/>
    </source>
</evidence>
<keyword evidence="3" id="KW-0863">Zinc-finger</keyword>
<keyword evidence="5" id="KW-0539">Nucleus</keyword>
<dbReference type="PANTHER" id="PTHR46481:SF10">
    <property type="entry name" value="ZINC FINGER BED DOMAIN-CONTAINING PROTEIN 39"/>
    <property type="match status" value="1"/>
</dbReference>
<evidence type="ECO:0000256" key="5">
    <source>
        <dbReference type="ARBA" id="ARBA00023242"/>
    </source>
</evidence>
<name>A0A371CHS0_9APHY</name>
<accession>A0A371CHS0</accession>
<proteinExistence type="predicted"/>
<evidence type="ECO:0000313" key="6">
    <source>
        <dbReference type="EMBL" id="RDX39814.1"/>
    </source>
</evidence>
<sequence length="180" mass="20753">LSNKVWHSPTIRAELAKLAQNAELNSEVLVRAVKTRWNTVTHVLERAKEMRAVLTEVCDMAQFNKGANRKKGAGLHLRRFILDDLEWDILDQLLRLLSPFLYATTRMSKNTRALVHEVIPNMDVLTAHLDDFDSDITLHPSVRAAAQRGRIILNKYYSRTDESIVYRIAMRKSAIMRPFQ</sequence>
<dbReference type="SUPFAM" id="SSF53098">
    <property type="entry name" value="Ribonuclease H-like"/>
    <property type="match status" value="1"/>
</dbReference>
<dbReference type="PANTHER" id="PTHR46481">
    <property type="entry name" value="ZINC FINGER BED DOMAIN-CONTAINING PROTEIN 4"/>
    <property type="match status" value="1"/>
</dbReference>
<keyword evidence="2" id="KW-0479">Metal-binding</keyword>
<dbReference type="OrthoDB" id="3359487at2759"/>
<dbReference type="GO" id="GO:0005634">
    <property type="term" value="C:nucleus"/>
    <property type="evidence" value="ECO:0007669"/>
    <property type="project" value="UniProtKB-SubCell"/>
</dbReference>
<evidence type="ECO:0000313" key="7">
    <source>
        <dbReference type="Proteomes" id="UP000256964"/>
    </source>
</evidence>
<comment type="subcellular location">
    <subcellularLocation>
        <location evidence="1">Nucleus</location>
    </subcellularLocation>
</comment>
<dbReference type="InterPro" id="IPR052035">
    <property type="entry name" value="ZnF_BED_domain_contain"/>
</dbReference>
<evidence type="ECO:0000256" key="3">
    <source>
        <dbReference type="ARBA" id="ARBA00022771"/>
    </source>
</evidence>
<feature type="non-terminal residue" evidence="6">
    <location>
        <position position="1"/>
    </location>
</feature>